<keyword evidence="4" id="KW-0378">Hydrolase</keyword>
<sequence length="355" mass="40500">MDEQWIKSAKFLIVDDQEFNISLLERILRRAGFTELHSTTDPARLAVLYNEIQPDIILLDLHMPEMDGFAALKLLREWKQEDDYLPILVLTADVTPESKQKALHEGANDFLTKPFDRTEVVLRIHNLLKTRFLHLQLHNQNHQLEERILERTKELEQAKFEILELLGRTSEYRDDETGQHTQRVGKIAGKIALALGLPEHEAELIQLATPLHDIGKIGIPDGILLKPGRFTPEEFEQMKLHTSIGANILVGSQFPVLQLAGTIAGTHHEKWNGTGYPQGLKQEEIPLAGRIVAIADFFDALTHERPYKKAWTQEEALAEIRKQRGEHFDPTVVDVFLAIIENGDHSSEKREKEPV</sequence>
<dbReference type="Pfam" id="PF00072">
    <property type="entry name" value="Response_reg"/>
    <property type="match status" value="1"/>
</dbReference>
<keyword evidence="5" id="KW-1185">Reference proteome</keyword>
<dbReference type="InterPro" id="IPR001789">
    <property type="entry name" value="Sig_transdc_resp-reg_receiver"/>
</dbReference>
<dbReference type="SMART" id="SM00471">
    <property type="entry name" value="HDc"/>
    <property type="match status" value="1"/>
</dbReference>
<dbReference type="GO" id="GO:0016787">
    <property type="term" value="F:hydrolase activity"/>
    <property type="evidence" value="ECO:0007669"/>
    <property type="project" value="UniProtKB-KW"/>
</dbReference>
<organism evidence="4 5">
    <name type="scientific">Paenibacillus allorhizosphaerae</name>
    <dbReference type="NCBI Taxonomy" id="2849866"/>
    <lineage>
        <taxon>Bacteria</taxon>
        <taxon>Bacillati</taxon>
        <taxon>Bacillota</taxon>
        <taxon>Bacilli</taxon>
        <taxon>Bacillales</taxon>
        <taxon>Paenibacillaceae</taxon>
        <taxon>Paenibacillus</taxon>
    </lineage>
</organism>
<feature type="domain" description="HD-GYP" evidence="3">
    <location>
        <begin position="155"/>
        <end position="352"/>
    </location>
</feature>
<evidence type="ECO:0000256" key="1">
    <source>
        <dbReference type="PROSITE-ProRule" id="PRU00169"/>
    </source>
</evidence>
<evidence type="ECO:0000313" key="4">
    <source>
        <dbReference type="EMBL" id="CAG7636616.1"/>
    </source>
</evidence>
<reference evidence="4 5" key="1">
    <citation type="submission" date="2021-06" db="EMBL/GenBank/DDBJ databases">
        <authorList>
            <person name="Criscuolo A."/>
        </authorList>
    </citation>
    <scope>NUCLEOTIDE SEQUENCE [LARGE SCALE GENOMIC DNA]</scope>
    <source>
        <strain evidence="5">CIP 111802</strain>
    </source>
</reference>
<dbReference type="EMBL" id="CAJVCE010000005">
    <property type="protein sequence ID" value="CAG7636616.1"/>
    <property type="molecule type" value="Genomic_DNA"/>
</dbReference>
<dbReference type="PANTHER" id="PTHR45228:SF1">
    <property type="entry name" value="CYCLIC DI-GMP PHOSPHODIESTERASE TM_0186"/>
    <property type="match status" value="1"/>
</dbReference>
<dbReference type="PANTHER" id="PTHR45228">
    <property type="entry name" value="CYCLIC DI-GMP PHOSPHODIESTERASE TM_0186-RELATED"/>
    <property type="match status" value="1"/>
</dbReference>
<comment type="caution">
    <text evidence="4">The sequence shown here is derived from an EMBL/GenBank/DDBJ whole genome shotgun (WGS) entry which is preliminary data.</text>
</comment>
<accession>A0ABN7TJ81</accession>
<dbReference type="EC" id="3.1.4.-" evidence="4"/>
<protein>
    <submittedName>
        <fullName evidence="4">Cyclic di-GMP phosphodiesterase</fullName>
        <ecNumber evidence="4">3.1.4.-</ecNumber>
    </submittedName>
</protein>
<feature type="domain" description="Response regulatory" evidence="2">
    <location>
        <begin position="10"/>
        <end position="128"/>
    </location>
</feature>
<dbReference type="CDD" id="cd00077">
    <property type="entry name" value="HDc"/>
    <property type="match status" value="1"/>
</dbReference>
<feature type="modified residue" description="4-aspartylphosphate" evidence="1">
    <location>
        <position position="60"/>
    </location>
</feature>
<proteinExistence type="predicted"/>
<dbReference type="PROSITE" id="PS50110">
    <property type="entry name" value="RESPONSE_REGULATORY"/>
    <property type="match status" value="1"/>
</dbReference>
<dbReference type="RefSeq" id="WP_218098597.1">
    <property type="nucleotide sequence ID" value="NZ_CAJVCE010000005.1"/>
</dbReference>
<evidence type="ECO:0000259" key="3">
    <source>
        <dbReference type="PROSITE" id="PS51832"/>
    </source>
</evidence>
<keyword evidence="1" id="KW-0597">Phosphoprotein</keyword>
<dbReference type="SMART" id="SM00448">
    <property type="entry name" value="REC"/>
    <property type="match status" value="1"/>
</dbReference>
<dbReference type="InterPro" id="IPR052020">
    <property type="entry name" value="Cyclic_di-GMP/3'3'-cGAMP_PDE"/>
</dbReference>
<dbReference type="CDD" id="cd17551">
    <property type="entry name" value="REC_RpfG-like"/>
    <property type="match status" value="1"/>
</dbReference>
<dbReference type="PROSITE" id="PS51832">
    <property type="entry name" value="HD_GYP"/>
    <property type="match status" value="1"/>
</dbReference>
<evidence type="ECO:0000259" key="2">
    <source>
        <dbReference type="PROSITE" id="PS50110"/>
    </source>
</evidence>
<gene>
    <name evidence="4" type="ORF">PAECIP111802_02271</name>
</gene>
<dbReference type="Proteomes" id="UP000730618">
    <property type="component" value="Unassembled WGS sequence"/>
</dbReference>
<evidence type="ECO:0000313" key="5">
    <source>
        <dbReference type="Proteomes" id="UP000730618"/>
    </source>
</evidence>
<name>A0ABN7TJ81_9BACL</name>
<dbReference type="InterPro" id="IPR003607">
    <property type="entry name" value="HD/PDEase_dom"/>
</dbReference>
<dbReference type="Pfam" id="PF13487">
    <property type="entry name" value="HD_5"/>
    <property type="match status" value="1"/>
</dbReference>
<dbReference type="InterPro" id="IPR037522">
    <property type="entry name" value="HD_GYP_dom"/>
</dbReference>